<evidence type="ECO:0000256" key="4">
    <source>
        <dbReference type="ARBA" id="ARBA00022723"/>
    </source>
</evidence>
<evidence type="ECO:0000256" key="2">
    <source>
        <dbReference type="ARBA" id="ARBA00011062"/>
    </source>
</evidence>
<sequence>MNRPRRPAVRTCVTAAAATVLACTGITASAASGTAPSAADATSGRPLAGLRVLLTNDDSMQAAKASGSDGLGLYELRKGLCAAGADVVTLAPWQVQSGKGTAVTNGGTLSLSRRAELPAGYGGDCSGTPSGSPVYGICLATGPCGPDSPSATPADTVKFALRGGLAAKAGWKDGPDLVVTGINSGPNVSAQVNDSGTVGAALSALDEGVPALAFSSSGDSSQFTFPVANYRAHARFAAGFIAGLRERDLFTDRFVLKVDYPDVSAGQRAKPPVWTSVGHGKVVWHAYEARKPGEQGGDLYDITFGLCDNKPESECTETVRDADSTALFERGHITVAPVTADRTYGVRTSGAGQRELARVKWYVEHRAPRS</sequence>
<evidence type="ECO:0000259" key="7">
    <source>
        <dbReference type="Pfam" id="PF01975"/>
    </source>
</evidence>
<dbReference type="OrthoDB" id="9780815at2"/>
<dbReference type="InterPro" id="IPR036523">
    <property type="entry name" value="SurE-like_sf"/>
</dbReference>
<feature type="signal peptide" evidence="6">
    <location>
        <begin position="1"/>
        <end position="30"/>
    </location>
</feature>
<keyword evidence="6" id="KW-0732">Signal</keyword>
<gene>
    <name evidence="8" type="ORF">SAMN05421806_101196</name>
</gene>
<comment type="similarity">
    <text evidence="2">Belongs to the SurE nucleotidase family.</text>
</comment>
<dbReference type="InterPro" id="IPR030048">
    <property type="entry name" value="SurE"/>
</dbReference>
<dbReference type="SUPFAM" id="SSF64167">
    <property type="entry name" value="SurE-like"/>
    <property type="match status" value="1"/>
</dbReference>
<evidence type="ECO:0000256" key="1">
    <source>
        <dbReference type="ARBA" id="ARBA00000815"/>
    </source>
</evidence>
<comment type="catalytic activity">
    <reaction evidence="1">
        <text>a ribonucleoside 5'-phosphate + H2O = a ribonucleoside + phosphate</text>
        <dbReference type="Rhea" id="RHEA:12484"/>
        <dbReference type="ChEBI" id="CHEBI:15377"/>
        <dbReference type="ChEBI" id="CHEBI:18254"/>
        <dbReference type="ChEBI" id="CHEBI:43474"/>
        <dbReference type="ChEBI" id="CHEBI:58043"/>
        <dbReference type="EC" id="3.1.3.5"/>
    </reaction>
</comment>
<dbReference type="Proteomes" id="UP000199155">
    <property type="component" value="Unassembled WGS sequence"/>
</dbReference>
<dbReference type="EMBL" id="FNFF01000001">
    <property type="protein sequence ID" value="SDJ39428.1"/>
    <property type="molecule type" value="Genomic_DNA"/>
</dbReference>
<dbReference type="PANTHER" id="PTHR30457">
    <property type="entry name" value="5'-NUCLEOTIDASE SURE"/>
    <property type="match status" value="1"/>
</dbReference>
<keyword evidence="5" id="KW-0378">Hydrolase</keyword>
<dbReference type="Gene3D" id="3.40.1210.10">
    <property type="entry name" value="Survival protein SurE-like phosphatase/nucleotidase"/>
    <property type="match status" value="1"/>
</dbReference>
<dbReference type="EC" id="3.1.3.5" evidence="3"/>
<dbReference type="Pfam" id="PF01975">
    <property type="entry name" value="SurE"/>
    <property type="match status" value="1"/>
</dbReference>
<feature type="domain" description="Survival protein SurE-like phosphatase/nucleotidase" evidence="7">
    <location>
        <begin position="52"/>
        <end position="278"/>
    </location>
</feature>
<keyword evidence="9" id="KW-1185">Reference proteome</keyword>
<proteinExistence type="inferred from homology"/>
<dbReference type="RefSeq" id="WP_093606704.1">
    <property type="nucleotide sequence ID" value="NZ_FNFF01000001.1"/>
</dbReference>
<dbReference type="STRING" id="417292.SAMN05421806_101196"/>
<evidence type="ECO:0000256" key="5">
    <source>
        <dbReference type="ARBA" id="ARBA00022801"/>
    </source>
</evidence>
<reference evidence="8 9" key="1">
    <citation type="submission" date="2016-10" db="EMBL/GenBank/DDBJ databases">
        <authorList>
            <person name="de Groot N.N."/>
        </authorList>
    </citation>
    <scope>NUCLEOTIDE SEQUENCE [LARGE SCALE GENOMIC DNA]</scope>
    <source>
        <strain evidence="8 9">CGMCC 4.5727</strain>
    </source>
</reference>
<dbReference type="GO" id="GO:0008253">
    <property type="term" value="F:5'-nucleotidase activity"/>
    <property type="evidence" value="ECO:0007669"/>
    <property type="project" value="UniProtKB-EC"/>
</dbReference>
<feature type="chain" id="PRO_5011718679" description="5'-nucleotidase" evidence="6">
    <location>
        <begin position="31"/>
        <end position="370"/>
    </location>
</feature>
<organism evidence="8 9">
    <name type="scientific">Streptomyces indicus</name>
    <dbReference type="NCBI Taxonomy" id="417292"/>
    <lineage>
        <taxon>Bacteria</taxon>
        <taxon>Bacillati</taxon>
        <taxon>Actinomycetota</taxon>
        <taxon>Actinomycetes</taxon>
        <taxon>Kitasatosporales</taxon>
        <taxon>Streptomycetaceae</taxon>
        <taxon>Streptomyces</taxon>
    </lineage>
</organism>
<dbReference type="GO" id="GO:0046872">
    <property type="term" value="F:metal ion binding"/>
    <property type="evidence" value="ECO:0007669"/>
    <property type="project" value="UniProtKB-KW"/>
</dbReference>
<accession>A0A1G8TD32</accession>
<evidence type="ECO:0000313" key="8">
    <source>
        <dbReference type="EMBL" id="SDJ39428.1"/>
    </source>
</evidence>
<dbReference type="PROSITE" id="PS51257">
    <property type="entry name" value="PROKAR_LIPOPROTEIN"/>
    <property type="match status" value="1"/>
</dbReference>
<evidence type="ECO:0000256" key="6">
    <source>
        <dbReference type="SAM" id="SignalP"/>
    </source>
</evidence>
<dbReference type="AlphaFoldDB" id="A0A1G8TD32"/>
<evidence type="ECO:0000256" key="3">
    <source>
        <dbReference type="ARBA" id="ARBA00012643"/>
    </source>
</evidence>
<evidence type="ECO:0000313" key="9">
    <source>
        <dbReference type="Proteomes" id="UP000199155"/>
    </source>
</evidence>
<keyword evidence="4" id="KW-0479">Metal-binding</keyword>
<protein>
    <recommendedName>
        <fullName evidence="3">5'-nucleotidase</fullName>
        <ecNumber evidence="3">3.1.3.5</ecNumber>
    </recommendedName>
</protein>
<name>A0A1G8TD32_9ACTN</name>
<dbReference type="PANTHER" id="PTHR30457:SF0">
    <property type="entry name" value="PHOSPHATASE, PUTATIVE (AFU_ORTHOLOGUE AFUA_4G01070)-RELATED"/>
    <property type="match status" value="1"/>
</dbReference>
<dbReference type="InterPro" id="IPR002828">
    <property type="entry name" value="SurE-like_Pase/nucleotidase"/>
</dbReference>